<keyword evidence="4" id="KW-0539">Nucleus</keyword>
<feature type="region of interest" description="Disordered" evidence="6">
    <location>
        <begin position="52"/>
        <end position="92"/>
    </location>
</feature>
<gene>
    <name evidence="8" type="ORF">BAE44_0026322</name>
</gene>
<dbReference type="EMBL" id="LWDX02076326">
    <property type="protein sequence ID" value="OEL12659.1"/>
    <property type="molecule type" value="Genomic_DNA"/>
</dbReference>
<evidence type="ECO:0000313" key="8">
    <source>
        <dbReference type="EMBL" id="OEL12659.1"/>
    </source>
</evidence>
<dbReference type="STRING" id="888268.A0A1E5UIG1"/>
<evidence type="ECO:0000256" key="2">
    <source>
        <dbReference type="ARBA" id="ARBA00023015"/>
    </source>
</evidence>
<dbReference type="GO" id="GO:0003700">
    <property type="term" value="F:DNA-binding transcription factor activity"/>
    <property type="evidence" value="ECO:0007669"/>
    <property type="project" value="InterPro"/>
</dbReference>
<dbReference type="GO" id="GO:0046983">
    <property type="term" value="F:protein dimerization activity"/>
    <property type="evidence" value="ECO:0007669"/>
    <property type="project" value="InterPro"/>
</dbReference>
<dbReference type="Gene3D" id="4.10.280.10">
    <property type="entry name" value="Helix-loop-helix DNA-binding domain"/>
    <property type="match status" value="1"/>
</dbReference>
<evidence type="ECO:0000256" key="3">
    <source>
        <dbReference type="ARBA" id="ARBA00023163"/>
    </source>
</evidence>
<accession>A0A1E5UIG1</accession>
<evidence type="ECO:0000256" key="4">
    <source>
        <dbReference type="RuleBase" id="RU369104"/>
    </source>
</evidence>
<dbReference type="SMART" id="SM00353">
    <property type="entry name" value="HLH"/>
    <property type="match status" value="1"/>
</dbReference>
<dbReference type="InterPro" id="IPR045084">
    <property type="entry name" value="AIB/MYC-like"/>
</dbReference>
<dbReference type="InterPro" id="IPR011598">
    <property type="entry name" value="bHLH_dom"/>
</dbReference>
<feature type="domain" description="BHLH" evidence="7">
    <location>
        <begin position="81"/>
        <end position="130"/>
    </location>
</feature>
<dbReference type="PANTHER" id="PTHR11514:SF140">
    <property type="entry name" value="TRANSCRIPTION FACTOR"/>
    <property type="match status" value="1"/>
</dbReference>
<dbReference type="Proteomes" id="UP000095767">
    <property type="component" value="Unassembled WGS sequence"/>
</dbReference>
<feature type="region of interest" description="Disordered" evidence="6">
    <location>
        <begin position="333"/>
        <end position="370"/>
    </location>
</feature>
<feature type="compositionally biased region" description="Low complexity" evidence="6">
    <location>
        <begin position="333"/>
        <end position="343"/>
    </location>
</feature>
<reference evidence="8 9" key="1">
    <citation type="submission" date="2016-09" db="EMBL/GenBank/DDBJ databases">
        <title>The draft genome of Dichanthelium oligosanthes: A C3 panicoid grass species.</title>
        <authorList>
            <person name="Studer A.J."/>
            <person name="Schnable J.C."/>
            <person name="Brutnell T.P."/>
        </authorList>
    </citation>
    <scope>NUCLEOTIDE SEQUENCE [LARGE SCALE GENOMIC DNA]</scope>
    <source>
        <strain evidence="9">cv. Kellogg 1175</strain>
        <tissue evidence="8">Leaf</tissue>
    </source>
</reference>
<dbReference type="AlphaFoldDB" id="A0A1E5UIG1"/>
<feature type="compositionally biased region" description="Basic residues" evidence="6">
    <location>
        <begin position="358"/>
        <end position="370"/>
    </location>
</feature>
<keyword evidence="9" id="KW-1185">Reference proteome</keyword>
<evidence type="ECO:0000256" key="5">
    <source>
        <dbReference type="SAM" id="Coils"/>
    </source>
</evidence>
<evidence type="ECO:0000313" key="9">
    <source>
        <dbReference type="Proteomes" id="UP000095767"/>
    </source>
</evidence>
<dbReference type="PANTHER" id="PTHR11514">
    <property type="entry name" value="MYC"/>
    <property type="match status" value="1"/>
</dbReference>
<feature type="coiled-coil region" evidence="5">
    <location>
        <begin position="120"/>
        <end position="147"/>
    </location>
</feature>
<feature type="compositionally biased region" description="Low complexity" evidence="6">
    <location>
        <begin position="8"/>
        <end position="21"/>
    </location>
</feature>
<evidence type="ECO:0000256" key="6">
    <source>
        <dbReference type="SAM" id="MobiDB-lite"/>
    </source>
</evidence>
<dbReference type="SUPFAM" id="SSF47459">
    <property type="entry name" value="HLH, helix-loop-helix DNA-binding domain"/>
    <property type="match status" value="1"/>
</dbReference>
<protein>
    <recommendedName>
        <fullName evidence="4">Transcription factor</fullName>
        <shortName evidence="4">bHLH transcription factor</shortName>
    </recommendedName>
    <alternativeName>
        <fullName evidence="4">Basic helix-loop-helix protein</fullName>
    </alternativeName>
</protein>
<dbReference type="GO" id="GO:0005634">
    <property type="term" value="C:nucleus"/>
    <property type="evidence" value="ECO:0007669"/>
    <property type="project" value="UniProtKB-SubCell"/>
</dbReference>
<keyword evidence="5" id="KW-0175">Coiled coil</keyword>
<evidence type="ECO:0000259" key="7">
    <source>
        <dbReference type="PROSITE" id="PS50888"/>
    </source>
</evidence>
<feature type="region of interest" description="Disordered" evidence="6">
    <location>
        <begin position="1"/>
        <end position="21"/>
    </location>
</feature>
<sequence length="370" mass="39154">MADELAYPASTCSSPSPASLFSTAGHHQELDFVSSEVLEQWLGSEDCLDGAAWGDDGLSGGQPPAPAPKKRGRKPGPRTNGPPISHVEAERQRRDKLNRRFCELRAAVPTVSRMDKASVLADAAAYISELRDRVEQLEAEAKQAAAVAVVALAHSSPGVLEKLEVRMVVGQEAAALRLTTTAARHAPARLMLALRSLDLPVLHACVCHVVGGVTVQDAVVDVPAATLRDERRLHHALLCRLQQSGLLDALTAALCTDATHHAAATIHSLVLFGAALYLPNRATKDALFGVVLYPPNRATPVSLSAVQALFVLVITDGRNGIVEPGGAATALGGWGGARRQAGGRAKRGTESGELIPVGRRRRRGRRARTS</sequence>
<dbReference type="GO" id="GO:0000976">
    <property type="term" value="F:transcription cis-regulatory region binding"/>
    <property type="evidence" value="ECO:0007669"/>
    <property type="project" value="TreeGrafter"/>
</dbReference>
<dbReference type="Pfam" id="PF00010">
    <property type="entry name" value="HLH"/>
    <property type="match status" value="1"/>
</dbReference>
<dbReference type="PROSITE" id="PS50888">
    <property type="entry name" value="BHLH"/>
    <property type="match status" value="1"/>
</dbReference>
<organism evidence="8 9">
    <name type="scientific">Dichanthelium oligosanthes</name>
    <dbReference type="NCBI Taxonomy" id="888268"/>
    <lineage>
        <taxon>Eukaryota</taxon>
        <taxon>Viridiplantae</taxon>
        <taxon>Streptophyta</taxon>
        <taxon>Embryophyta</taxon>
        <taxon>Tracheophyta</taxon>
        <taxon>Spermatophyta</taxon>
        <taxon>Magnoliopsida</taxon>
        <taxon>Liliopsida</taxon>
        <taxon>Poales</taxon>
        <taxon>Poaceae</taxon>
        <taxon>PACMAD clade</taxon>
        <taxon>Panicoideae</taxon>
        <taxon>Panicodae</taxon>
        <taxon>Paniceae</taxon>
        <taxon>Dichantheliinae</taxon>
        <taxon>Dichanthelium</taxon>
    </lineage>
</organism>
<keyword evidence="3 4" id="KW-0804">Transcription</keyword>
<dbReference type="InterPro" id="IPR036638">
    <property type="entry name" value="HLH_DNA-bd_sf"/>
</dbReference>
<proteinExistence type="inferred from homology"/>
<comment type="similarity">
    <text evidence="1">Belongs to the bHLH protein family.</text>
</comment>
<comment type="caution">
    <text evidence="8">The sequence shown here is derived from an EMBL/GenBank/DDBJ whole genome shotgun (WGS) entry which is preliminary data.</text>
</comment>
<comment type="subcellular location">
    <subcellularLocation>
        <location evidence="4">Nucleus</location>
    </subcellularLocation>
</comment>
<evidence type="ECO:0000256" key="1">
    <source>
        <dbReference type="ARBA" id="ARBA00005510"/>
    </source>
</evidence>
<name>A0A1E5UIG1_9POAL</name>
<keyword evidence="2 4" id="KW-0805">Transcription regulation</keyword>